<keyword evidence="1" id="KW-0812">Transmembrane</keyword>
<dbReference type="GO" id="GO:0016020">
    <property type="term" value="C:membrane"/>
    <property type="evidence" value="ECO:0007669"/>
    <property type="project" value="TreeGrafter"/>
</dbReference>
<dbReference type="OrthoDB" id="9767863at2"/>
<keyword evidence="6" id="KW-1185">Reference proteome</keyword>
<name>A0A4Y8AGE0_9SPHI</name>
<reference evidence="4 5" key="1">
    <citation type="journal article" date="2016" name="Int. J. Syst. Evol. Microbiol.">
        <title>Proposal of Mucilaginibacter phyllosphaerae sp. nov. isolated from the phyllosphere of Galium album.</title>
        <authorList>
            <person name="Aydogan E.L."/>
            <person name="Busse H.J."/>
            <person name="Moser G."/>
            <person name="Muller C."/>
            <person name="Kampfer P."/>
            <person name="Glaeser S.P."/>
        </authorList>
    </citation>
    <scope>NUCLEOTIDE SEQUENCE [LARGE SCALE GENOMIC DNA]</scope>
    <source>
        <strain evidence="4 5">PP-F2FG21</strain>
    </source>
</reference>
<dbReference type="PANTHER" id="PTHR23028">
    <property type="entry name" value="ACETYLTRANSFERASE"/>
    <property type="match status" value="1"/>
</dbReference>
<dbReference type="EMBL" id="JACIEG010000002">
    <property type="protein sequence ID" value="MBB3968559.1"/>
    <property type="molecule type" value="Genomic_DNA"/>
</dbReference>
<dbReference type="Proteomes" id="UP000297248">
    <property type="component" value="Unassembled WGS sequence"/>
</dbReference>
<sequence>MQQQRPQKWFYGVDSIRFILALVVMLSHFDNVYAVALKSSALLPVKTAGVFLANAFDGTSAVVAFFIISGFVIHYPSKKGIANVPQFWVRRFLRILIPLVIIIIAGAWFGHPEQTVTWSLFCELIYYAIYPALLKIRISWKTKFTAAWVMAAVFIAIGAYSDVRAFIHQTNTNYHGYYWQFGNYLTWIVGLPCWLLGVLIAEHIDEPRLVNTRTVILYRLGVFAISCFCCFAKFHLHLSYILSMNVFALLLYKWIQTEIVYYKSQQPISGLEKMGKFSYSLYLCHPIIFLLLKRVIIFNGFTYPLFIGLTILAAYLFYLLIERPAHRLARSINRRYFTAA</sequence>
<evidence type="ECO:0000313" key="6">
    <source>
        <dbReference type="Proteomes" id="UP000583101"/>
    </source>
</evidence>
<reference evidence="3 6" key="3">
    <citation type="submission" date="2020-08" db="EMBL/GenBank/DDBJ databases">
        <title>Genomic Encyclopedia of Type Strains, Phase IV (KMG-IV): sequencing the most valuable type-strain genomes for metagenomic binning, comparative biology and taxonomic classification.</title>
        <authorList>
            <person name="Goeker M."/>
        </authorList>
    </citation>
    <scope>NUCLEOTIDE SEQUENCE [LARGE SCALE GENOMIC DNA]</scope>
    <source>
        <strain evidence="3 6">DSM 100995</strain>
    </source>
</reference>
<feature type="transmembrane region" description="Helical" evidence="1">
    <location>
        <begin position="303"/>
        <end position="321"/>
    </location>
</feature>
<feature type="transmembrane region" description="Helical" evidence="1">
    <location>
        <begin position="92"/>
        <end position="110"/>
    </location>
</feature>
<keyword evidence="4" id="KW-0808">Transferase</keyword>
<feature type="transmembrane region" description="Helical" evidence="1">
    <location>
        <begin position="187"/>
        <end position="204"/>
    </location>
</feature>
<dbReference type="RefSeq" id="WP_134335835.1">
    <property type="nucleotide sequence ID" value="NZ_BMCZ01000004.1"/>
</dbReference>
<evidence type="ECO:0000313" key="3">
    <source>
        <dbReference type="EMBL" id="MBB3968559.1"/>
    </source>
</evidence>
<evidence type="ECO:0000313" key="5">
    <source>
        <dbReference type="Proteomes" id="UP000297248"/>
    </source>
</evidence>
<dbReference type="InterPro" id="IPR050879">
    <property type="entry name" value="Acyltransferase_3"/>
</dbReference>
<evidence type="ECO:0000313" key="4">
    <source>
        <dbReference type="EMBL" id="TEW67800.1"/>
    </source>
</evidence>
<organism evidence="4 5">
    <name type="scientific">Mucilaginibacter phyllosphaerae</name>
    <dbReference type="NCBI Taxonomy" id="1812349"/>
    <lineage>
        <taxon>Bacteria</taxon>
        <taxon>Pseudomonadati</taxon>
        <taxon>Bacteroidota</taxon>
        <taxon>Sphingobacteriia</taxon>
        <taxon>Sphingobacteriales</taxon>
        <taxon>Sphingobacteriaceae</taxon>
        <taxon>Mucilaginibacter</taxon>
    </lineage>
</organism>
<feature type="transmembrane region" description="Helical" evidence="1">
    <location>
        <begin position="116"/>
        <end position="134"/>
    </location>
</feature>
<evidence type="ECO:0000259" key="2">
    <source>
        <dbReference type="Pfam" id="PF01757"/>
    </source>
</evidence>
<dbReference type="EMBL" id="SNQG01000002">
    <property type="protein sequence ID" value="TEW67800.1"/>
    <property type="molecule type" value="Genomic_DNA"/>
</dbReference>
<reference evidence="4" key="2">
    <citation type="submission" date="2019-03" db="EMBL/GenBank/DDBJ databases">
        <authorList>
            <person name="Yan Y.-Q."/>
            <person name="Du Z.-J."/>
        </authorList>
    </citation>
    <scope>NUCLEOTIDE SEQUENCE</scope>
    <source>
        <strain evidence="4">PP-F2FG21</strain>
    </source>
</reference>
<keyword evidence="1" id="KW-1133">Transmembrane helix</keyword>
<feature type="transmembrane region" description="Helical" evidence="1">
    <location>
        <begin position="146"/>
        <end position="167"/>
    </location>
</feature>
<dbReference type="GO" id="GO:0016747">
    <property type="term" value="F:acyltransferase activity, transferring groups other than amino-acyl groups"/>
    <property type="evidence" value="ECO:0007669"/>
    <property type="project" value="InterPro"/>
</dbReference>
<feature type="domain" description="Acyltransferase 3" evidence="2">
    <location>
        <begin position="11"/>
        <end position="318"/>
    </location>
</feature>
<dbReference type="Pfam" id="PF01757">
    <property type="entry name" value="Acyl_transf_3"/>
    <property type="match status" value="1"/>
</dbReference>
<gene>
    <name evidence="4" type="ORF">E2R65_07375</name>
    <name evidence="3" type="ORF">GGR35_001151</name>
</gene>
<accession>A0A4Y8AGE0</accession>
<feature type="transmembrane region" description="Helical" evidence="1">
    <location>
        <begin position="9"/>
        <end position="29"/>
    </location>
</feature>
<dbReference type="GO" id="GO:0000271">
    <property type="term" value="P:polysaccharide biosynthetic process"/>
    <property type="evidence" value="ECO:0007669"/>
    <property type="project" value="TreeGrafter"/>
</dbReference>
<dbReference type="Proteomes" id="UP000583101">
    <property type="component" value="Unassembled WGS sequence"/>
</dbReference>
<feature type="transmembrane region" description="Helical" evidence="1">
    <location>
        <begin position="49"/>
        <end position="72"/>
    </location>
</feature>
<dbReference type="AlphaFoldDB" id="A0A4Y8AGE0"/>
<proteinExistence type="predicted"/>
<dbReference type="PANTHER" id="PTHR23028:SF53">
    <property type="entry name" value="ACYL_TRANSF_3 DOMAIN-CONTAINING PROTEIN"/>
    <property type="match status" value="1"/>
</dbReference>
<evidence type="ECO:0000256" key="1">
    <source>
        <dbReference type="SAM" id="Phobius"/>
    </source>
</evidence>
<keyword evidence="1" id="KW-0472">Membrane</keyword>
<protein>
    <submittedName>
        <fullName evidence="4">Acyltransferase</fullName>
    </submittedName>
    <submittedName>
        <fullName evidence="3">Peptidoglycan/LPS O-acetylase OafA/YrhL</fullName>
    </submittedName>
</protein>
<keyword evidence="4" id="KW-0012">Acyltransferase</keyword>
<comment type="caution">
    <text evidence="4">The sequence shown here is derived from an EMBL/GenBank/DDBJ whole genome shotgun (WGS) entry which is preliminary data.</text>
</comment>
<dbReference type="InterPro" id="IPR002656">
    <property type="entry name" value="Acyl_transf_3_dom"/>
</dbReference>
<feature type="transmembrane region" description="Helical" evidence="1">
    <location>
        <begin position="216"/>
        <end position="234"/>
    </location>
</feature>